<name>A0A178MK36_9PROT</name>
<dbReference type="InterPro" id="IPR050465">
    <property type="entry name" value="UPF0194_transport"/>
</dbReference>
<dbReference type="PANTHER" id="PTHR32347">
    <property type="entry name" value="EFFLUX SYSTEM COMPONENT YKNX-RELATED"/>
    <property type="match status" value="1"/>
</dbReference>
<keyword evidence="4" id="KW-0472">Membrane</keyword>
<evidence type="ECO:0000256" key="3">
    <source>
        <dbReference type="SAM" id="Coils"/>
    </source>
</evidence>
<evidence type="ECO:0000256" key="2">
    <source>
        <dbReference type="ARBA" id="ARBA00023054"/>
    </source>
</evidence>
<dbReference type="AlphaFoldDB" id="A0A178MK36"/>
<dbReference type="PANTHER" id="PTHR32347:SF23">
    <property type="entry name" value="BLL5650 PROTEIN"/>
    <property type="match status" value="1"/>
</dbReference>
<dbReference type="OrthoDB" id="9759690at2"/>
<keyword evidence="6" id="KW-1185">Reference proteome</keyword>
<keyword evidence="4" id="KW-0812">Transmembrane</keyword>
<dbReference type="STRING" id="1437059.A6A05_02955"/>
<evidence type="ECO:0000313" key="6">
    <source>
        <dbReference type="Proteomes" id="UP000078543"/>
    </source>
</evidence>
<evidence type="ECO:0000256" key="1">
    <source>
        <dbReference type="ARBA" id="ARBA00004196"/>
    </source>
</evidence>
<feature type="transmembrane region" description="Helical" evidence="4">
    <location>
        <begin position="208"/>
        <end position="230"/>
    </location>
</feature>
<proteinExistence type="predicted"/>
<evidence type="ECO:0000256" key="4">
    <source>
        <dbReference type="SAM" id="Phobius"/>
    </source>
</evidence>
<dbReference type="SUPFAM" id="SSF111369">
    <property type="entry name" value="HlyD-like secretion proteins"/>
    <property type="match status" value="1"/>
</dbReference>
<dbReference type="Proteomes" id="UP000078543">
    <property type="component" value="Unassembled WGS sequence"/>
</dbReference>
<comment type="caution">
    <text evidence="5">The sequence shown here is derived from an EMBL/GenBank/DDBJ whole genome shotgun (WGS) entry which is preliminary data.</text>
</comment>
<feature type="transmembrane region" description="Helical" evidence="4">
    <location>
        <begin position="146"/>
        <end position="166"/>
    </location>
</feature>
<feature type="transmembrane region" description="Helical" evidence="4">
    <location>
        <begin position="276"/>
        <end position="295"/>
    </location>
</feature>
<feature type="transmembrane region" description="Helical" evidence="4">
    <location>
        <begin position="380"/>
        <end position="399"/>
    </location>
</feature>
<keyword evidence="4" id="KW-1133">Transmembrane helix</keyword>
<sequence length="702" mass="77976">MTSDMVMLPPLREELSLHCGPAAHDGSPTWTIRDPVRNRFYRIGWAAFEMLSRWHLGDARAVAQDLRDHTTLQVEIEDVAQMAQFLAGHLLTRPMGPNDTARLIERAAAQKHSWWNWLLHHYLFFRIPLVRPDRWLGATLHHVRWLGGRGFMIATALALLAGLVLVGRRWDEFAATLVDTFSLSGLAAYGLALTVVKVTHELAHAYTARHYGCRVPTMGLAFLVMWPVLYTDVNEAWMLASRRQRLRVGSAGIMAELAIAAWATLAWAFLPDGAARQAAFVLAALSWVSSLIINLSPFMRFDGYFLLMDGLELPNLHPRSFAMARWWLREVLFDLGERAPEPMAPPQRAAMIAFAFLVWIYRLTLFLGIAVLVYHFFIKAVGIMLFAVEIGWFVLMPLVSEIREWIKRRPLIEKRQRWRLTGGLLGALLVALALPWPTRIEAPAIIRAHPVTILYLPGPARLAERLVGPGQMVRAGQMIYRFDSPDLERRLAIVDARLAGRQGELETARLDMAYRERLSVLTEDIARLQAEHAALVAERERLNITAPHDGRLVDLPPALDVGDWVSVHLPLGLVQGQVGAVATAYVAEHDLGRIAPGAEVTVVPTSLDHDRLSGKVATIEPAPVKLLADTSLASQQGGPIATFASQAGPIPESPWTRVTISLNQPPPAHELPATALIDAESASPLGRLARSVLIILVREWGA</sequence>
<feature type="transmembrane region" description="Helical" evidence="4">
    <location>
        <begin position="173"/>
        <end position="196"/>
    </location>
</feature>
<dbReference type="GO" id="GO:0030313">
    <property type="term" value="C:cell envelope"/>
    <property type="evidence" value="ECO:0007669"/>
    <property type="project" value="UniProtKB-SubCell"/>
</dbReference>
<dbReference type="Gene3D" id="2.40.30.170">
    <property type="match status" value="1"/>
</dbReference>
<feature type="transmembrane region" description="Helical" evidence="4">
    <location>
        <begin position="420"/>
        <end position="437"/>
    </location>
</feature>
<feature type="coiled-coil region" evidence="3">
    <location>
        <begin position="518"/>
        <end position="545"/>
    </location>
</feature>
<accession>A0A178MK36</accession>
<gene>
    <name evidence="5" type="ORF">A6A05_02955</name>
</gene>
<feature type="transmembrane region" description="Helical" evidence="4">
    <location>
        <begin position="352"/>
        <end position="374"/>
    </location>
</feature>
<dbReference type="RefSeq" id="WP_068502115.1">
    <property type="nucleotide sequence ID" value="NZ_LWQU01000152.1"/>
</dbReference>
<comment type="subcellular location">
    <subcellularLocation>
        <location evidence="1">Cell envelope</location>
    </subcellularLocation>
</comment>
<reference evidence="5 6" key="1">
    <citation type="submission" date="2016-04" db="EMBL/GenBank/DDBJ databases">
        <title>Draft genome sequence of freshwater magnetotactic bacteria Magnetospirillum marisnigri SP-1 and Magnetospirillum moscoviense BB-1.</title>
        <authorList>
            <person name="Koziaeva V."/>
            <person name="Dziuba M.V."/>
            <person name="Ivanov T.M."/>
            <person name="Kuznetsov B."/>
            <person name="Grouzdev D.S."/>
        </authorList>
    </citation>
    <scope>NUCLEOTIDE SEQUENCE [LARGE SCALE GENOMIC DNA]</scope>
    <source>
        <strain evidence="5 6">BB-1</strain>
    </source>
</reference>
<organism evidence="5 6">
    <name type="scientific">Magnetospirillum moscoviense</name>
    <dbReference type="NCBI Taxonomy" id="1437059"/>
    <lineage>
        <taxon>Bacteria</taxon>
        <taxon>Pseudomonadati</taxon>
        <taxon>Pseudomonadota</taxon>
        <taxon>Alphaproteobacteria</taxon>
        <taxon>Rhodospirillales</taxon>
        <taxon>Rhodospirillaceae</taxon>
        <taxon>Magnetospirillum</taxon>
    </lineage>
</organism>
<protein>
    <submittedName>
        <fullName evidence="5">Peptidase M50</fullName>
    </submittedName>
</protein>
<feature type="transmembrane region" description="Helical" evidence="4">
    <location>
        <begin position="251"/>
        <end position="270"/>
    </location>
</feature>
<dbReference type="EMBL" id="LWQU01000152">
    <property type="protein sequence ID" value="OAN48959.1"/>
    <property type="molecule type" value="Genomic_DNA"/>
</dbReference>
<keyword evidence="2 3" id="KW-0175">Coiled coil</keyword>
<evidence type="ECO:0000313" key="5">
    <source>
        <dbReference type="EMBL" id="OAN48959.1"/>
    </source>
</evidence>